<reference evidence="2 3" key="1">
    <citation type="submission" date="2024-01" db="EMBL/GenBank/DDBJ databases">
        <title>The genomes of 5 underutilized Papilionoideae crops provide insights into root nodulation and disease resistanc.</title>
        <authorList>
            <person name="Jiang F."/>
        </authorList>
    </citation>
    <scope>NUCLEOTIDE SEQUENCE [LARGE SCALE GENOMIC DNA]</scope>
    <source>
        <strain evidence="2">LVBAO_FW01</strain>
        <tissue evidence="2">Leaves</tissue>
    </source>
</reference>
<proteinExistence type="predicted"/>
<dbReference type="Proteomes" id="UP001367508">
    <property type="component" value="Unassembled WGS sequence"/>
</dbReference>
<sequence>MSSNPPQSHKLLHGLYLAALTQEKIVKAWIKGSSGSSSLCPGQIKVMKLAKRQAGRAHVSSARLGKCSAPMHQAILVHASPAISHLSLLPLKTTKLDQNRPDHSLARHGKFEKNNPVEVEAEKRRAGKD</sequence>
<accession>A0AAN9LNI6</accession>
<keyword evidence="3" id="KW-1185">Reference proteome</keyword>
<feature type="region of interest" description="Disordered" evidence="1">
    <location>
        <begin position="95"/>
        <end position="129"/>
    </location>
</feature>
<dbReference type="EMBL" id="JAYMYQ010000004">
    <property type="protein sequence ID" value="KAK7339224.1"/>
    <property type="molecule type" value="Genomic_DNA"/>
</dbReference>
<gene>
    <name evidence="2" type="ORF">VNO77_19879</name>
</gene>
<protein>
    <submittedName>
        <fullName evidence="2">Uncharacterized protein</fullName>
    </submittedName>
</protein>
<organism evidence="2 3">
    <name type="scientific">Canavalia gladiata</name>
    <name type="common">Sword bean</name>
    <name type="synonym">Dolichos gladiatus</name>
    <dbReference type="NCBI Taxonomy" id="3824"/>
    <lineage>
        <taxon>Eukaryota</taxon>
        <taxon>Viridiplantae</taxon>
        <taxon>Streptophyta</taxon>
        <taxon>Embryophyta</taxon>
        <taxon>Tracheophyta</taxon>
        <taxon>Spermatophyta</taxon>
        <taxon>Magnoliopsida</taxon>
        <taxon>eudicotyledons</taxon>
        <taxon>Gunneridae</taxon>
        <taxon>Pentapetalae</taxon>
        <taxon>rosids</taxon>
        <taxon>fabids</taxon>
        <taxon>Fabales</taxon>
        <taxon>Fabaceae</taxon>
        <taxon>Papilionoideae</taxon>
        <taxon>50 kb inversion clade</taxon>
        <taxon>NPAAA clade</taxon>
        <taxon>indigoferoid/millettioid clade</taxon>
        <taxon>Phaseoleae</taxon>
        <taxon>Canavalia</taxon>
    </lineage>
</organism>
<evidence type="ECO:0000313" key="3">
    <source>
        <dbReference type="Proteomes" id="UP001367508"/>
    </source>
</evidence>
<dbReference type="AlphaFoldDB" id="A0AAN9LNI6"/>
<evidence type="ECO:0000256" key="1">
    <source>
        <dbReference type="SAM" id="MobiDB-lite"/>
    </source>
</evidence>
<comment type="caution">
    <text evidence="2">The sequence shown here is derived from an EMBL/GenBank/DDBJ whole genome shotgun (WGS) entry which is preliminary data.</text>
</comment>
<evidence type="ECO:0000313" key="2">
    <source>
        <dbReference type="EMBL" id="KAK7339224.1"/>
    </source>
</evidence>
<name>A0AAN9LNI6_CANGL</name>